<dbReference type="InterPro" id="IPR025753">
    <property type="entry name" value="AAA_N_dom"/>
</dbReference>
<dbReference type="AlphaFoldDB" id="A0A8T2SLA6"/>
<dbReference type="EMBL" id="CM035424">
    <property type="protein sequence ID" value="KAH7352946.1"/>
    <property type="molecule type" value="Genomic_DNA"/>
</dbReference>
<dbReference type="Pfam" id="PF00004">
    <property type="entry name" value="AAA"/>
    <property type="match status" value="1"/>
</dbReference>
<comment type="cofactor">
    <cofactor evidence="1">
        <name>Mg(2+)</name>
        <dbReference type="ChEBI" id="CHEBI:18420"/>
    </cofactor>
</comment>
<keyword evidence="7" id="KW-0732">Signal</keyword>
<evidence type="ECO:0000313" key="9">
    <source>
        <dbReference type="EMBL" id="KAH7352946.1"/>
    </source>
</evidence>
<evidence type="ECO:0000256" key="4">
    <source>
        <dbReference type="ARBA" id="ARBA00022842"/>
    </source>
</evidence>
<dbReference type="CDD" id="cd19510">
    <property type="entry name" value="RecA-like_BCS1"/>
    <property type="match status" value="1"/>
</dbReference>
<dbReference type="PANTHER" id="PTHR23070">
    <property type="entry name" value="BCS1 AAA-TYPE ATPASE"/>
    <property type="match status" value="1"/>
</dbReference>
<dbReference type="InterPro" id="IPR003959">
    <property type="entry name" value="ATPase_AAA_core"/>
</dbReference>
<evidence type="ECO:0000256" key="3">
    <source>
        <dbReference type="ARBA" id="ARBA00022528"/>
    </source>
</evidence>
<keyword evidence="3" id="KW-0934">Plastid</keyword>
<dbReference type="OrthoDB" id="10251412at2759"/>
<evidence type="ECO:0000256" key="7">
    <source>
        <dbReference type="SAM" id="SignalP"/>
    </source>
</evidence>
<keyword evidence="10" id="KW-1185">Reference proteome</keyword>
<dbReference type="Gene3D" id="3.40.50.300">
    <property type="entry name" value="P-loop containing nucleotide triphosphate hydrolases"/>
    <property type="match status" value="1"/>
</dbReference>
<reference evidence="9" key="1">
    <citation type="submission" date="2021-08" db="EMBL/GenBank/DDBJ databases">
        <title>WGS assembly of Ceratopteris richardii.</title>
        <authorList>
            <person name="Marchant D.B."/>
            <person name="Chen G."/>
            <person name="Jenkins J."/>
            <person name="Shu S."/>
            <person name="Leebens-Mack J."/>
            <person name="Grimwood J."/>
            <person name="Schmutz J."/>
            <person name="Soltis P."/>
            <person name="Soltis D."/>
            <person name="Chen Z.-H."/>
        </authorList>
    </citation>
    <scope>NUCLEOTIDE SEQUENCE</scope>
    <source>
        <strain evidence="9">Whitten #5841</strain>
        <tissue evidence="9">Leaf</tissue>
    </source>
</reference>
<feature type="region of interest" description="Disordered" evidence="6">
    <location>
        <begin position="441"/>
        <end position="475"/>
    </location>
</feature>
<dbReference type="SMART" id="SM00382">
    <property type="entry name" value="AAA"/>
    <property type="match status" value="1"/>
</dbReference>
<evidence type="ECO:0000256" key="6">
    <source>
        <dbReference type="SAM" id="MobiDB-lite"/>
    </source>
</evidence>
<dbReference type="InterPro" id="IPR003593">
    <property type="entry name" value="AAA+_ATPase"/>
</dbReference>
<dbReference type="GO" id="GO:0006950">
    <property type="term" value="P:response to stress"/>
    <property type="evidence" value="ECO:0007669"/>
    <property type="project" value="UniProtKB-ARBA"/>
</dbReference>
<dbReference type="Pfam" id="PF25568">
    <property type="entry name" value="AAA_lid_At3g28540"/>
    <property type="match status" value="1"/>
</dbReference>
<gene>
    <name evidence="9" type="ORF">KP509_19G071200</name>
</gene>
<dbReference type="InterPro" id="IPR027417">
    <property type="entry name" value="P-loop_NTPase"/>
</dbReference>
<accession>A0A8T2SLA6</accession>
<feature type="compositionally biased region" description="Basic and acidic residues" evidence="6">
    <location>
        <begin position="442"/>
        <end position="458"/>
    </location>
</feature>
<feature type="domain" description="AAA+ ATPase" evidence="8">
    <location>
        <begin position="232"/>
        <end position="369"/>
    </location>
</feature>
<dbReference type="InterPro" id="IPR058017">
    <property type="entry name" value="At3g28540-like_C"/>
</dbReference>
<evidence type="ECO:0000259" key="8">
    <source>
        <dbReference type="SMART" id="SM00382"/>
    </source>
</evidence>
<protein>
    <recommendedName>
        <fullName evidence="8">AAA+ ATPase domain-containing protein</fullName>
    </recommendedName>
</protein>
<dbReference type="InterPro" id="IPR050747">
    <property type="entry name" value="Mitochondrial_chaperone_BCS1"/>
</dbReference>
<evidence type="ECO:0000256" key="5">
    <source>
        <dbReference type="ARBA" id="ARBA00049360"/>
    </source>
</evidence>
<comment type="similarity">
    <text evidence="2">Belongs to the AAA ATPase family. BCS1 subfamily.</text>
</comment>
<feature type="chain" id="PRO_5035907392" description="AAA+ ATPase domain-containing protein" evidence="7">
    <location>
        <begin position="28"/>
        <end position="494"/>
    </location>
</feature>
<keyword evidence="4" id="KW-0460">Magnesium</keyword>
<dbReference type="GO" id="GO:0005524">
    <property type="term" value="F:ATP binding"/>
    <property type="evidence" value="ECO:0007669"/>
    <property type="project" value="InterPro"/>
</dbReference>
<feature type="signal peptide" evidence="7">
    <location>
        <begin position="1"/>
        <end position="27"/>
    </location>
</feature>
<comment type="catalytic activity">
    <reaction evidence="5">
        <text>ATP + H2O = ADP + phosphate + H(+)</text>
        <dbReference type="Rhea" id="RHEA:13065"/>
        <dbReference type="ChEBI" id="CHEBI:15377"/>
        <dbReference type="ChEBI" id="CHEBI:15378"/>
        <dbReference type="ChEBI" id="CHEBI:30616"/>
        <dbReference type="ChEBI" id="CHEBI:43474"/>
        <dbReference type="ChEBI" id="CHEBI:456216"/>
    </reaction>
</comment>
<dbReference type="OMA" id="CGIHAFK"/>
<sequence>MEVLMSKLFNLMGAFALLQTLIPPALRQYIDRGLSMLWERLFRCGDSSMEIEVDERAAGNHGLNELYRQIGVYVGSLRSALNTQARLKVYRWVDAAAISFSLHDNESIDDSFDGVHVSWTHCVMEKENARNNPFCGDSAQRSFTLRFLKRDREIILPAYLDHVSKVSADIERKSSQRFLYTNNYGNWEEASFSHPSTFDSLALDLGMAERIKADLDTFSNGKTFYHRNGRAWKRGYLLYGPPGTGKSSLIAAIANYMQFDVYDLELTKVSDNAELKSLLIQTSAKSVIVVEDIDCSVKLSNREDAKEGTDRQGSSKLTLSGLLNFVDGLWSCSGEERLFIFTTNFKERIDPALLRPGRMDMHILLSYCTFHAFKKMANNYLGIQDHPKFLELQESMTKSSVQVTPAAIAEILIRNQDSPDMALSEVLTAFQTHVDIVDDENISTKHMDDENTPRKHVDPTVGDETASKVSHQKSKRPYLGLKMPFFCGKSKHQD</sequence>
<dbReference type="Pfam" id="PF14363">
    <property type="entry name" value="AAA_assoc"/>
    <property type="match status" value="1"/>
</dbReference>
<dbReference type="GO" id="GO:0016887">
    <property type="term" value="F:ATP hydrolysis activity"/>
    <property type="evidence" value="ECO:0007669"/>
    <property type="project" value="InterPro"/>
</dbReference>
<evidence type="ECO:0000313" key="10">
    <source>
        <dbReference type="Proteomes" id="UP000825935"/>
    </source>
</evidence>
<comment type="caution">
    <text evidence="9">The sequence shown here is derived from an EMBL/GenBank/DDBJ whole genome shotgun (WGS) entry which is preliminary data.</text>
</comment>
<dbReference type="SUPFAM" id="SSF52540">
    <property type="entry name" value="P-loop containing nucleoside triphosphate hydrolases"/>
    <property type="match status" value="1"/>
</dbReference>
<dbReference type="Gene3D" id="6.10.280.40">
    <property type="match status" value="1"/>
</dbReference>
<keyword evidence="3" id="KW-0150">Chloroplast</keyword>
<proteinExistence type="inferred from homology"/>
<evidence type="ECO:0000256" key="1">
    <source>
        <dbReference type="ARBA" id="ARBA00001946"/>
    </source>
</evidence>
<dbReference type="Proteomes" id="UP000825935">
    <property type="component" value="Chromosome 19"/>
</dbReference>
<organism evidence="9 10">
    <name type="scientific">Ceratopteris richardii</name>
    <name type="common">Triangle waterfern</name>
    <dbReference type="NCBI Taxonomy" id="49495"/>
    <lineage>
        <taxon>Eukaryota</taxon>
        <taxon>Viridiplantae</taxon>
        <taxon>Streptophyta</taxon>
        <taxon>Embryophyta</taxon>
        <taxon>Tracheophyta</taxon>
        <taxon>Polypodiopsida</taxon>
        <taxon>Polypodiidae</taxon>
        <taxon>Polypodiales</taxon>
        <taxon>Pteridineae</taxon>
        <taxon>Pteridaceae</taxon>
        <taxon>Parkerioideae</taxon>
        <taxon>Ceratopteris</taxon>
    </lineage>
</organism>
<evidence type="ECO:0000256" key="2">
    <source>
        <dbReference type="ARBA" id="ARBA00007448"/>
    </source>
</evidence>
<name>A0A8T2SLA6_CERRI</name>